<accession>A0ABN2KX11</accession>
<sequence>MSNPATELAQILESWEVPRGQSAYNARAVEGEDNVAFWTRQAQAVTLLRAVIAEIDAMQAAGDDVSAYSAYIATWSEGIFCFHNGWQSGHSQGGTAVEMPSLLALKSLGLLLSKTGRAVGSSPTQRATLLACLAEALQLIESELDDWDRSEKEYLYRLVASARGALEEHPLLGEIDIRKLLNELIGALTGVALDLRASEGKTDRFDRIMNWVASTAGVVRGIVYDAEALASLGVAVGTIAAVTGSQ</sequence>
<dbReference type="Proteomes" id="UP001500506">
    <property type="component" value="Unassembled WGS sequence"/>
</dbReference>
<gene>
    <name evidence="1" type="ORF">GCM10009747_31510</name>
</gene>
<proteinExistence type="predicted"/>
<evidence type="ECO:0000313" key="1">
    <source>
        <dbReference type="EMBL" id="GAA1768364.1"/>
    </source>
</evidence>
<reference evidence="1 2" key="1">
    <citation type="journal article" date="2019" name="Int. J. Syst. Evol. Microbiol.">
        <title>The Global Catalogue of Microorganisms (GCM) 10K type strain sequencing project: providing services to taxonomists for standard genome sequencing and annotation.</title>
        <authorList>
            <consortium name="The Broad Institute Genomics Platform"/>
            <consortium name="The Broad Institute Genome Sequencing Center for Infectious Disease"/>
            <person name="Wu L."/>
            <person name="Ma J."/>
        </authorList>
    </citation>
    <scope>NUCLEOTIDE SEQUENCE [LARGE SCALE GENOMIC DNA]</scope>
    <source>
        <strain evidence="1 2">JCM 14319</strain>
    </source>
</reference>
<dbReference type="EMBL" id="BAAANH010000007">
    <property type="protein sequence ID" value="GAA1768364.1"/>
    <property type="molecule type" value="Genomic_DNA"/>
</dbReference>
<dbReference type="RefSeq" id="WP_232499286.1">
    <property type="nucleotide sequence ID" value="NZ_BAAANH010000007.1"/>
</dbReference>
<comment type="caution">
    <text evidence="1">The sequence shown here is derived from an EMBL/GenBank/DDBJ whole genome shotgun (WGS) entry which is preliminary data.</text>
</comment>
<protein>
    <submittedName>
        <fullName evidence="1">Uncharacterized protein</fullName>
    </submittedName>
</protein>
<evidence type="ECO:0000313" key="2">
    <source>
        <dbReference type="Proteomes" id="UP001500506"/>
    </source>
</evidence>
<name>A0ABN2KX11_9MICO</name>
<keyword evidence="2" id="KW-1185">Reference proteome</keyword>
<organism evidence="1 2">
    <name type="scientific">Agromyces humatus</name>
    <dbReference type="NCBI Taxonomy" id="279573"/>
    <lineage>
        <taxon>Bacteria</taxon>
        <taxon>Bacillati</taxon>
        <taxon>Actinomycetota</taxon>
        <taxon>Actinomycetes</taxon>
        <taxon>Micrococcales</taxon>
        <taxon>Microbacteriaceae</taxon>
        <taxon>Agromyces</taxon>
    </lineage>
</organism>